<accession>A0AAN8XUY1</accession>
<name>A0AAN8XUY1_HALRR</name>
<protein>
    <submittedName>
        <fullName evidence="1">Uncharacterized protein</fullName>
    </submittedName>
</protein>
<proteinExistence type="predicted"/>
<keyword evidence="2" id="KW-1185">Reference proteome</keyword>
<dbReference type="AlphaFoldDB" id="A0AAN8XUY1"/>
<dbReference type="InterPro" id="IPR013320">
    <property type="entry name" value="ConA-like_dom_sf"/>
</dbReference>
<dbReference type="SUPFAM" id="SSF49899">
    <property type="entry name" value="Concanavalin A-like lectins/glucanases"/>
    <property type="match status" value="1"/>
</dbReference>
<sequence>DEKTIKVITFNPDGKQRSTTSMRLARDIQDSPSYTLCLRFNIWVFRLYNAMIYLQNIIDADINPISFETYFQKIRTKYGGFGKFYEMPINFAAEKWYHYCQTRDAATLQGRVYLDGQLLVEEPLIAIPDPATVKVIIGQDWNRVC</sequence>
<comment type="caution">
    <text evidence="1">The sequence shown here is derived from an EMBL/GenBank/DDBJ whole genome shotgun (WGS) entry which is preliminary data.</text>
</comment>
<gene>
    <name evidence="1" type="ORF">SK128_015489</name>
</gene>
<dbReference type="Proteomes" id="UP001381693">
    <property type="component" value="Unassembled WGS sequence"/>
</dbReference>
<reference evidence="1 2" key="1">
    <citation type="submission" date="2023-11" db="EMBL/GenBank/DDBJ databases">
        <title>Halocaridina rubra genome assembly.</title>
        <authorList>
            <person name="Smith C."/>
        </authorList>
    </citation>
    <scope>NUCLEOTIDE SEQUENCE [LARGE SCALE GENOMIC DNA]</scope>
    <source>
        <strain evidence="1">EP-1</strain>
        <tissue evidence="1">Whole</tissue>
    </source>
</reference>
<evidence type="ECO:0000313" key="1">
    <source>
        <dbReference type="EMBL" id="KAK7084709.1"/>
    </source>
</evidence>
<evidence type="ECO:0000313" key="2">
    <source>
        <dbReference type="Proteomes" id="UP001381693"/>
    </source>
</evidence>
<dbReference type="EMBL" id="JAXCGZ010002002">
    <property type="protein sequence ID" value="KAK7084709.1"/>
    <property type="molecule type" value="Genomic_DNA"/>
</dbReference>
<feature type="non-terminal residue" evidence="1">
    <location>
        <position position="1"/>
    </location>
</feature>
<organism evidence="1 2">
    <name type="scientific">Halocaridina rubra</name>
    <name type="common">Hawaiian red shrimp</name>
    <dbReference type="NCBI Taxonomy" id="373956"/>
    <lineage>
        <taxon>Eukaryota</taxon>
        <taxon>Metazoa</taxon>
        <taxon>Ecdysozoa</taxon>
        <taxon>Arthropoda</taxon>
        <taxon>Crustacea</taxon>
        <taxon>Multicrustacea</taxon>
        <taxon>Malacostraca</taxon>
        <taxon>Eumalacostraca</taxon>
        <taxon>Eucarida</taxon>
        <taxon>Decapoda</taxon>
        <taxon>Pleocyemata</taxon>
        <taxon>Caridea</taxon>
        <taxon>Atyoidea</taxon>
        <taxon>Atyidae</taxon>
        <taxon>Halocaridina</taxon>
    </lineage>
</organism>
<dbReference type="Gene3D" id="2.60.120.200">
    <property type="match status" value="1"/>
</dbReference>